<proteinExistence type="predicted"/>
<evidence type="ECO:0000313" key="13">
    <source>
        <dbReference type="Proteomes" id="UP000440367"/>
    </source>
</evidence>
<evidence type="ECO:0000313" key="11">
    <source>
        <dbReference type="Proteomes" id="UP000433483"/>
    </source>
</evidence>
<dbReference type="Proteomes" id="UP000440367">
    <property type="component" value="Unassembled WGS sequence"/>
</dbReference>
<keyword evidence="11" id="KW-1185">Reference proteome</keyword>
<dbReference type="Proteomes" id="UP000433483">
    <property type="component" value="Unassembled WGS sequence"/>
</dbReference>
<evidence type="ECO:0000313" key="7">
    <source>
        <dbReference type="EMBL" id="KAE9204596.1"/>
    </source>
</evidence>
<evidence type="ECO:0000313" key="16">
    <source>
        <dbReference type="Proteomes" id="UP000486351"/>
    </source>
</evidence>
<evidence type="ECO:0000313" key="4">
    <source>
        <dbReference type="EMBL" id="KAE9090025.1"/>
    </source>
</evidence>
<evidence type="ECO:0000313" key="6">
    <source>
        <dbReference type="EMBL" id="KAE9176544.1"/>
    </source>
</evidence>
<dbReference type="Proteomes" id="UP000488956">
    <property type="component" value="Unassembled WGS sequence"/>
</dbReference>
<feature type="signal peptide" evidence="1">
    <location>
        <begin position="1"/>
        <end position="19"/>
    </location>
</feature>
<evidence type="ECO:0000313" key="5">
    <source>
        <dbReference type="EMBL" id="KAE9096677.1"/>
    </source>
</evidence>
<accession>A0A6A4CST8</accession>
<evidence type="ECO:0000313" key="8">
    <source>
        <dbReference type="EMBL" id="KAE9293593.1"/>
    </source>
</evidence>
<evidence type="ECO:0000313" key="14">
    <source>
        <dbReference type="Proteomes" id="UP000440732"/>
    </source>
</evidence>
<dbReference type="EMBL" id="QXFY01001449">
    <property type="protein sequence ID" value="KAE9317475.1"/>
    <property type="molecule type" value="Genomic_DNA"/>
</dbReference>
<evidence type="ECO:0000313" key="15">
    <source>
        <dbReference type="Proteomes" id="UP000441208"/>
    </source>
</evidence>
<organism evidence="8 12">
    <name type="scientific">Phytophthora fragariae</name>
    <dbReference type="NCBI Taxonomy" id="53985"/>
    <lineage>
        <taxon>Eukaryota</taxon>
        <taxon>Sar</taxon>
        <taxon>Stramenopiles</taxon>
        <taxon>Oomycota</taxon>
        <taxon>Peronosporomycetes</taxon>
        <taxon>Peronosporales</taxon>
        <taxon>Peronosporaceae</taxon>
        <taxon>Phytophthora</taxon>
    </lineage>
</organism>
<feature type="chain" id="PRO_5036381170" evidence="1">
    <location>
        <begin position="20"/>
        <end position="67"/>
    </location>
</feature>
<evidence type="ECO:0000313" key="17">
    <source>
        <dbReference type="Proteomes" id="UP000488956"/>
    </source>
</evidence>
<dbReference type="EMBL" id="QXGE01001368">
    <property type="protein sequence ID" value="KAE9293593.1"/>
    <property type="molecule type" value="Genomic_DNA"/>
</dbReference>
<keyword evidence="1" id="KW-0732">Signal</keyword>
<gene>
    <name evidence="8" type="ORF">PF001_g18188</name>
    <name evidence="7" type="ORF">PF002_g20587</name>
    <name evidence="6" type="ORF">PF005_g24894</name>
    <name evidence="5" type="ORF">PF006_g23727</name>
    <name evidence="4" type="ORF">PF007_g19394</name>
    <name evidence="9" type="ORF">PF008_g18737</name>
    <name evidence="2" type="ORF">PF009_g20248</name>
    <name evidence="3" type="ORF">PF010_g19092</name>
</gene>
<dbReference type="EMBL" id="QXGD01001510">
    <property type="protein sequence ID" value="KAE9204596.1"/>
    <property type="molecule type" value="Genomic_DNA"/>
</dbReference>
<evidence type="ECO:0000313" key="10">
    <source>
        <dbReference type="Proteomes" id="UP000429523"/>
    </source>
</evidence>
<dbReference type="Proteomes" id="UP000429523">
    <property type="component" value="Unassembled WGS sequence"/>
</dbReference>
<dbReference type="Proteomes" id="UP000437068">
    <property type="component" value="Unassembled WGS sequence"/>
</dbReference>
<evidence type="ECO:0000313" key="9">
    <source>
        <dbReference type="EMBL" id="KAE9317475.1"/>
    </source>
</evidence>
<dbReference type="Proteomes" id="UP000441208">
    <property type="component" value="Unassembled WGS sequence"/>
</dbReference>
<name>A0A6A4CST8_9STRA</name>
<reference evidence="10 11" key="1">
    <citation type="submission" date="2018-08" db="EMBL/GenBank/DDBJ databases">
        <title>Genomic investigation of the strawberry pathogen Phytophthora fragariae indicates pathogenicity is determined by transcriptional variation in three key races.</title>
        <authorList>
            <person name="Adams T.M."/>
            <person name="Armitage A.D."/>
            <person name="Sobczyk M.K."/>
            <person name="Bates H.J."/>
            <person name="Dunwell J.M."/>
            <person name="Nellist C.F."/>
            <person name="Harrison R.J."/>
        </authorList>
    </citation>
    <scope>NUCLEOTIDE SEQUENCE [LARGE SCALE GENOMIC DNA]</scope>
    <source>
        <strain evidence="8 12">A4</strain>
        <strain evidence="7 13">BC-1</strain>
        <strain evidence="6 11">NOV-27</strain>
        <strain evidence="5 14">NOV-5</strain>
        <strain evidence="4 15">NOV-71</strain>
        <strain evidence="9 16">NOV-77</strain>
        <strain evidence="2 10">NOV-9</strain>
        <strain evidence="3 17">ONT-3</strain>
    </source>
</reference>
<dbReference type="EMBL" id="QXFX01001504">
    <property type="protein sequence ID" value="KAE9089187.1"/>
    <property type="molecule type" value="Genomic_DNA"/>
</dbReference>
<comment type="caution">
    <text evidence="8">The sequence shown here is derived from an EMBL/GenBank/DDBJ whole genome shotgun (WGS) entry which is preliminary data.</text>
</comment>
<sequence>MIPLLFLLEFTTYRSPCTAIPPIRTAERTSLGEAAIRGGAAREVKHFGELGHSVTASVAVAGTARAA</sequence>
<protein>
    <submittedName>
        <fullName evidence="8">Uncharacterized protein</fullName>
    </submittedName>
</protein>
<dbReference type="EMBL" id="QXGF01001487">
    <property type="protein sequence ID" value="KAE8929641.1"/>
    <property type="molecule type" value="Genomic_DNA"/>
</dbReference>
<dbReference type="EMBL" id="QXFZ01001465">
    <property type="protein sequence ID" value="KAE9090025.1"/>
    <property type="molecule type" value="Genomic_DNA"/>
</dbReference>
<dbReference type="EMBL" id="QXGB01002601">
    <property type="protein sequence ID" value="KAE9176544.1"/>
    <property type="molecule type" value="Genomic_DNA"/>
</dbReference>
<dbReference type="EMBL" id="QXGA01002492">
    <property type="protein sequence ID" value="KAE9096677.1"/>
    <property type="molecule type" value="Genomic_DNA"/>
</dbReference>
<dbReference type="Proteomes" id="UP000486351">
    <property type="component" value="Unassembled WGS sequence"/>
</dbReference>
<dbReference type="Proteomes" id="UP000440732">
    <property type="component" value="Unassembled WGS sequence"/>
</dbReference>
<evidence type="ECO:0000313" key="3">
    <source>
        <dbReference type="EMBL" id="KAE9089187.1"/>
    </source>
</evidence>
<evidence type="ECO:0000313" key="12">
    <source>
        <dbReference type="Proteomes" id="UP000437068"/>
    </source>
</evidence>
<evidence type="ECO:0000256" key="1">
    <source>
        <dbReference type="SAM" id="SignalP"/>
    </source>
</evidence>
<evidence type="ECO:0000313" key="2">
    <source>
        <dbReference type="EMBL" id="KAE8929641.1"/>
    </source>
</evidence>
<dbReference type="AlphaFoldDB" id="A0A6A4CST8"/>